<evidence type="ECO:0008006" key="3">
    <source>
        <dbReference type="Google" id="ProtNLM"/>
    </source>
</evidence>
<dbReference type="Proteomes" id="UP000184339">
    <property type="component" value="Unassembled WGS sequence"/>
</dbReference>
<protein>
    <recommendedName>
        <fullName evidence="3">Tetratricopeptide repeat-containing protein</fullName>
    </recommendedName>
</protein>
<dbReference type="AlphaFoldDB" id="A0A1M7RC76"/>
<dbReference type="EMBL" id="FRCX01000018">
    <property type="protein sequence ID" value="SHN43811.1"/>
    <property type="molecule type" value="Genomic_DNA"/>
</dbReference>
<evidence type="ECO:0000313" key="2">
    <source>
        <dbReference type="Proteomes" id="UP000184339"/>
    </source>
</evidence>
<gene>
    <name evidence="1" type="ORF">SAMN05192549_11882</name>
</gene>
<name>A0A1M7RC76_9BURK</name>
<reference evidence="2" key="1">
    <citation type="submission" date="2016-11" db="EMBL/GenBank/DDBJ databases">
        <authorList>
            <person name="Varghese N."/>
            <person name="Submissions S."/>
        </authorList>
    </citation>
    <scope>NUCLEOTIDE SEQUENCE [LARGE SCALE GENOMIC DNA]</scope>
    <source>
        <strain evidence="2">Sac-22</strain>
    </source>
</reference>
<evidence type="ECO:0000313" key="1">
    <source>
        <dbReference type="EMBL" id="SHN43811.1"/>
    </source>
</evidence>
<proteinExistence type="predicted"/>
<keyword evidence="2" id="KW-1185">Reference proteome</keyword>
<dbReference type="RefSeq" id="WP_139260714.1">
    <property type="nucleotide sequence ID" value="NZ_FRCX01000018.1"/>
</dbReference>
<dbReference type="STRING" id="551987.SAMN05192549_11882"/>
<accession>A0A1M7RC76</accession>
<organism evidence="1 2">
    <name type="scientific">Duganella sacchari</name>
    <dbReference type="NCBI Taxonomy" id="551987"/>
    <lineage>
        <taxon>Bacteria</taxon>
        <taxon>Pseudomonadati</taxon>
        <taxon>Pseudomonadota</taxon>
        <taxon>Betaproteobacteria</taxon>
        <taxon>Burkholderiales</taxon>
        <taxon>Oxalobacteraceae</taxon>
        <taxon>Telluria group</taxon>
        <taxon>Duganella</taxon>
    </lineage>
</organism>
<sequence length="239" mass="28306">MITTDTLGNVRLKAQQARRQASRARSIGYERGYETDAYHHAWDSLHAIRRELGRYLQQATPHSATERGLQLELGDCLAALGSLNRDAGRYKEAREYYFTGHRCELRVKELGGTSNSYCLVQEQVVQILELPWLLNDYRYRESLSPVIRKVIEQINDDRYRDPWAYADLALLTMLMEPRRATKYWDDLDSFRPLKLVYDSVYHVLRLLYDRLQGNLVQDEQKQWDLLMMRFDYPPRLVHF</sequence>